<evidence type="ECO:0000256" key="2">
    <source>
        <dbReference type="ARBA" id="ARBA00006555"/>
    </source>
</evidence>
<dbReference type="PANTHER" id="PTHR33446:SF11">
    <property type="entry name" value="TONB3"/>
    <property type="match status" value="1"/>
</dbReference>
<dbReference type="EMBL" id="UOFI01000054">
    <property type="protein sequence ID" value="VAW64166.1"/>
    <property type="molecule type" value="Genomic_DNA"/>
</dbReference>
<proteinExistence type="inferred from homology"/>
<evidence type="ECO:0000256" key="11">
    <source>
        <dbReference type="SAM" id="Phobius"/>
    </source>
</evidence>
<dbReference type="SUPFAM" id="SSF74653">
    <property type="entry name" value="TolA/TonB C-terminal domain"/>
    <property type="match status" value="1"/>
</dbReference>
<protein>
    <recommendedName>
        <fullName evidence="12">TonB C-terminal domain-containing protein</fullName>
    </recommendedName>
</protein>
<evidence type="ECO:0000256" key="6">
    <source>
        <dbReference type="ARBA" id="ARBA00022692"/>
    </source>
</evidence>
<dbReference type="PROSITE" id="PS52015">
    <property type="entry name" value="TONB_CTD"/>
    <property type="match status" value="1"/>
</dbReference>
<evidence type="ECO:0000256" key="5">
    <source>
        <dbReference type="ARBA" id="ARBA00022519"/>
    </source>
</evidence>
<evidence type="ECO:0000256" key="8">
    <source>
        <dbReference type="ARBA" id="ARBA00022989"/>
    </source>
</evidence>
<dbReference type="GO" id="GO:0098797">
    <property type="term" value="C:plasma membrane protein complex"/>
    <property type="evidence" value="ECO:0007669"/>
    <property type="project" value="TreeGrafter"/>
</dbReference>
<keyword evidence="5" id="KW-0997">Cell inner membrane</keyword>
<evidence type="ECO:0000256" key="1">
    <source>
        <dbReference type="ARBA" id="ARBA00004383"/>
    </source>
</evidence>
<reference evidence="13" key="1">
    <citation type="submission" date="2018-06" db="EMBL/GenBank/DDBJ databases">
        <authorList>
            <person name="Zhirakovskaya E."/>
        </authorList>
    </citation>
    <scope>NUCLEOTIDE SEQUENCE</scope>
</reference>
<evidence type="ECO:0000256" key="9">
    <source>
        <dbReference type="ARBA" id="ARBA00023136"/>
    </source>
</evidence>
<keyword evidence="9 11" id="KW-0472">Membrane</keyword>
<dbReference type="AlphaFoldDB" id="A0A3B0Y717"/>
<keyword evidence="7" id="KW-0653">Protein transport</keyword>
<gene>
    <name evidence="13" type="ORF">MNBD_GAMMA09-1320</name>
</gene>
<evidence type="ECO:0000313" key="13">
    <source>
        <dbReference type="EMBL" id="VAW64166.1"/>
    </source>
</evidence>
<evidence type="ECO:0000256" key="7">
    <source>
        <dbReference type="ARBA" id="ARBA00022927"/>
    </source>
</evidence>
<evidence type="ECO:0000259" key="12">
    <source>
        <dbReference type="PROSITE" id="PS52015"/>
    </source>
</evidence>
<dbReference type="InterPro" id="IPR051045">
    <property type="entry name" value="TonB-dependent_transducer"/>
</dbReference>
<name>A0A3B0Y717_9ZZZZ</name>
<dbReference type="Pfam" id="PF03544">
    <property type="entry name" value="TonB_C"/>
    <property type="match status" value="1"/>
</dbReference>
<comment type="similarity">
    <text evidence="2">Belongs to the TonB family.</text>
</comment>
<comment type="subcellular location">
    <subcellularLocation>
        <location evidence="1">Cell inner membrane</location>
        <topology evidence="1">Single-pass membrane protein</topology>
        <orientation evidence="1">Periplasmic side</orientation>
    </subcellularLocation>
</comment>
<dbReference type="InterPro" id="IPR006260">
    <property type="entry name" value="TonB/TolA_C"/>
</dbReference>
<evidence type="ECO:0000256" key="3">
    <source>
        <dbReference type="ARBA" id="ARBA00022448"/>
    </source>
</evidence>
<sequence length="295" mass="33089">MTAQSIATPLVSSNDRLGMTIFFALLFHGIVILGVTFISSPSAKQKIPPSLDVILVNTSNSETPEEADYLAQTTQDGGGNSEEKVRRTDLFSAPTLSKNPGIAQQQFVNMTPIKKQEAKKAFITQNKSDTKTHTQKKHTEKDIREQQVTPQQKNERAARMAEELSLIFQQHSQKPKEKFLNSRTKEYIAAGYMRSWVDKVERLGNADYPDAAIRSKLSGTLILDVVINADGSLIEINLRQSSGHQILDDAAKRIVRMSSPFAPFPSKLQKQADIIHITRSWEFRSSSKNNRLRSY</sequence>
<dbReference type="GO" id="GO:0015031">
    <property type="term" value="P:protein transport"/>
    <property type="evidence" value="ECO:0007669"/>
    <property type="project" value="UniProtKB-KW"/>
</dbReference>
<keyword evidence="8 11" id="KW-1133">Transmembrane helix</keyword>
<dbReference type="Gene3D" id="3.30.1150.10">
    <property type="match status" value="1"/>
</dbReference>
<evidence type="ECO:0000256" key="10">
    <source>
        <dbReference type="SAM" id="MobiDB-lite"/>
    </source>
</evidence>
<feature type="transmembrane region" description="Helical" evidence="11">
    <location>
        <begin position="17"/>
        <end position="38"/>
    </location>
</feature>
<dbReference type="GO" id="GO:0055085">
    <property type="term" value="P:transmembrane transport"/>
    <property type="evidence" value="ECO:0007669"/>
    <property type="project" value="InterPro"/>
</dbReference>
<feature type="domain" description="TonB C-terminal" evidence="12">
    <location>
        <begin position="193"/>
        <end position="290"/>
    </location>
</feature>
<keyword evidence="3" id="KW-0813">Transport</keyword>
<feature type="region of interest" description="Disordered" evidence="10">
    <location>
        <begin position="124"/>
        <end position="151"/>
    </location>
</feature>
<dbReference type="InterPro" id="IPR037682">
    <property type="entry name" value="TonB_C"/>
</dbReference>
<keyword evidence="4" id="KW-1003">Cell membrane</keyword>
<evidence type="ECO:0000256" key="4">
    <source>
        <dbReference type="ARBA" id="ARBA00022475"/>
    </source>
</evidence>
<keyword evidence="6 11" id="KW-0812">Transmembrane</keyword>
<dbReference type="PANTHER" id="PTHR33446">
    <property type="entry name" value="PROTEIN TONB-RELATED"/>
    <property type="match status" value="1"/>
</dbReference>
<dbReference type="NCBIfam" id="TIGR01352">
    <property type="entry name" value="tonB_Cterm"/>
    <property type="match status" value="1"/>
</dbReference>
<organism evidence="13">
    <name type="scientific">hydrothermal vent metagenome</name>
    <dbReference type="NCBI Taxonomy" id="652676"/>
    <lineage>
        <taxon>unclassified sequences</taxon>
        <taxon>metagenomes</taxon>
        <taxon>ecological metagenomes</taxon>
    </lineage>
</organism>
<dbReference type="GO" id="GO:0031992">
    <property type="term" value="F:energy transducer activity"/>
    <property type="evidence" value="ECO:0007669"/>
    <property type="project" value="TreeGrafter"/>
</dbReference>
<feature type="compositionally biased region" description="Basic and acidic residues" evidence="10">
    <location>
        <begin position="128"/>
        <end position="145"/>
    </location>
</feature>
<accession>A0A3B0Y717</accession>